<dbReference type="InterPro" id="IPR037523">
    <property type="entry name" value="VOC_core"/>
</dbReference>
<evidence type="ECO:0000313" key="2">
    <source>
        <dbReference type="EMBL" id="PUZ23457.1"/>
    </source>
</evidence>
<dbReference type="SUPFAM" id="SSF54593">
    <property type="entry name" value="Glyoxalase/Bleomycin resistance protein/Dihydroxybiphenyl dioxygenase"/>
    <property type="match status" value="1"/>
</dbReference>
<dbReference type="EMBL" id="QCYK01000003">
    <property type="protein sequence ID" value="PUZ23457.1"/>
    <property type="molecule type" value="Genomic_DNA"/>
</dbReference>
<organism evidence="2 3">
    <name type="scientific">Chitinophaga parva</name>
    <dbReference type="NCBI Taxonomy" id="2169414"/>
    <lineage>
        <taxon>Bacteria</taxon>
        <taxon>Pseudomonadati</taxon>
        <taxon>Bacteroidota</taxon>
        <taxon>Chitinophagia</taxon>
        <taxon>Chitinophagales</taxon>
        <taxon>Chitinophagaceae</taxon>
        <taxon>Chitinophaga</taxon>
    </lineage>
</organism>
<name>A0A2T7BEE7_9BACT</name>
<reference evidence="2 3" key="1">
    <citation type="submission" date="2018-04" db="EMBL/GenBank/DDBJ databases">
        <title>Chitinophaga fuyangensis sp. nov., isolated from soil in a chemical factory.</title>
        <authorList>
            <person name="Chen K."/>
        </authorList>
    </citation>
    <scope>NUCLEOTIDE SEQUENCE [LARGE SCALE GENOMIC DNA]</scope>
    <source>
        <strain evidence="2 3">LY-1</strain>
    </source>
</reference>
<protein>
    <submittedName>
        <fullName evidence="2">Glyoxalase</fullName>
    </submittedName>
</protein>
<dbReference type="InterPro" id="IPR004360">
    <property type="entry name" value="Glyas_Fos-R_dOase_dom"/>
</dbReference>
<dbReference type="Gene3D" id="3.10.180.10">
    <property type="entry name" value="2,3-Dihydroxybiphenyl 1,2-Dioxygenase, domain 1"/>
    <property type="match status" value="1"/>
</dbReference>
<dbReference type="AlphaFoldDB" id="A0A2T7BEE7"/>
<dbReference type="OrthoDB" id="9804907at2"/>
<comment type="caution">
    <text evidence="2">The sequence shown here is derived from an EMBL/GenBank/DDBJ whole genome shotgun (WGS) entry which is preliminary data.</text>
</comment>
<evidence type="ECO:0000259" key="1">
    <source>
        <dbReference type="PROSITE" id="PS51819"/>
    </source>
</evidence>
<dbReference type="Proteomes" id="UP000244450">
    <property type="component" value="Unassembled WGS sequence"/>
</dbReference>
<feature type="domain" description="VOC" evidence="1">
    <location>
        <begin position="3"/>
        <end position="127"/>
    </location>
</feature>
<gene>
    <name evidence="2" type="ORF">DCC81_20240</name>
</gene>
<evidence type="ECO:0000313" key="3">
    <source>
        <dbReference type="Proteomes" id="UP000244450"/>
    </source>
</evidence>
<dbReference type="InterPro" id="IPR029068">
    <property type="entry name" value="Glyas_Bleomycin-R_OHBP_Dase"/>
</dbReference>
<dbReference type="Pfam" id="PF00903">
    <property type="entry name" value="Glyoxalase"/>
    <property type="match status" value="1"/>
</dbReference>
<dbReference type="PROSITE" id="PS51819">
    <property type="entry name" value="VOC"/>
    <property type="match status" value="1"/>
</dbReference>
<proteinExistence type="predicted"/>
<sequence length="127" mass="14029">MESLKHRTAFSGFAVKDLDAARKFYADTLGLDVKEDAMHHLNLQINNGQTMVLIYPKPDHQPAVFTVLNFTVENIDETVDALTAKGVKFQQYGPPIQTDAKGIVRGGKPLVAWFTDPSGNIISVLQM</sequence>
<keyword evidence="3" id="KW-1185">Reference proteome</keyword>
<accession>A0A2T7BEE7</accession>
<dbReference type="RefSeq" id="WP_108689261.1">
    <property type="nucleotide sequence ID" value="NZ_QCYK01000003.1"/>
</dbReference>